<feature type="transmembrane region" description="Helical" evidence="2">
    <location>
        <begin position="217"/>
        <end position="237"/>
    </location>
</feature>
<keyword evidence="4" id="KW-1185">Reference proteome</keyword>
<dbReference type="EMBL" id="CP071696">
    <property type="protein sequence ID" value="QTX03388.1"/>
    <property type="molecule type" value="Genomic_DNA"/>
</dbReference>
<feature type="region of interest" description="Disordered" evidence="1">
    <location>
        <begin position="1"/>
        <end position="29"/>
    </location>
</feature>
<feature type="region of interest" description="Disordered" evidence="1">
    <location>
        <begin position="255"/>
        <end position="281"/>
    </location>
</feature>
<dbReference type="KEGG" id="aarc:G127AT_08345"/>
<evidence type="ECO:0000256" key="2">
    <source>
        <dbReference type="SAM" id="Phobius"/>
    </source>
</evidence>
<name>A0A975FL16_9MICO</name>
<keyword evidence="2" id="KW-1133">Transmembrane helix</keyword>
<sequence length="281" mass="27878">MSAVRGADAGGRGRAAAVDAPGPGSGAAVDAAAHGDPALARFFPALWRALPVLLGASVAIAAVVLVALHLLGAGSPLLPLAIALPAAPFAAWATRHLAAETEGRRARTSWRDARRAAAVLAVPALAAGLTVAAGDIAVRSGIPGMMASALLGLAATILTLLTAVAALPLAVERDEARLSSVWRVALHATARTPIPAIGVLAFTAAAAWASLVSTIGLFALVPGLAVALCWAAAATALGRIGVVPVRLGIHSAETAPPEHAAAGQPEPTTGIRIPNETEHSA</sequence>
<protein>
    <submittedName>
        <fullName evidence="3">Uncharacterized protein</fullName>
    </submittedName>
</protein>
<reference evidence="3" key="1">
    <citation type="submission" date="2021-03" db="EMBL/GenBank/DDBJ databases">
        <title>Agromyces archimandritus sp. nov., isolated from the cockroach Archimandrita tessellata.</title>
        <authorList>
            <person name="Guzman J."/>
            <person name="Ortuzar M."/>
            <person name="Poehlein A."/>
            <person name="Daniel R."/>
            <person name="Trujillo M."/>
            <person name="Vilcinskas A."/>
        </authorList>
    </citation>
    <scope>NUCLEOTIDE SEQUENCE</scope>
    <source>
        <strain evidence="3">G127AT</strain>
    </source>
</reference>
<feature type="transmembrane region" description="Helical" evidence="2">
    <location>
        <begin position="192"/>
        <end position="211"/>
    </location>
</feature>
<keyword evidence="2" id="KW-0472">Membrane</keyword>
<feature type="compositionally biased region" description="Low complexity" evidence="1">
    <location>
        <begin position="14"/>
        <end position="29"/>
    </location>
</feature>
<evidence type="ECO:0000256" key="1">
    <source>
        <dbReference type="SAM" id="MobiDB-lite"/>
    </source>
</evidence>
<proteinExistence type="predicted"/>
<dbReference type="Proteomes" id="UP000671914">
    <property type="component" value="Chromosome"/>
</dbReference>
<accession>A0A975FL16</accession>
<feature type="transmembrane region" description="Helical" evidence="2">
    <location>
        <begin position="116"/>
        <end position="138"/>
    </location>
</feature>
<evidence type="ECO:0000313" key="4">
    <source>
        <dbReference type="Proteomes" id="UP000671914"/>
    </source>
</evidence>
<feature type="transmembrane region" description="Helical" evidence="2">
    <location>
        <begin position="77"/>
        <end position="95"/>
    </location>
</feature>
<feature type="transmembrane region" description="Helical" evidence="2">
    <location>
        <begin position="49"/>
        <end position="71"/>
    </location>
</feature>
<evidence type="ECO:0000313" key="3">
    <source>
        <dbReference type="EMBL" id="QTX03388.1"/>
    </source>
</evidence>
<organism evidence="3 4">
    <name type="scientific">Agromyces archimandritae</name>
    <dbReference type="NCBI Taxonomy" id="2781962"/>
    <lineage>
        <taxon>Bacteria</taxon>
        <taxon>Bacillati</taxon>
        <taxon>Actinomycetota</taxon>
        <taxon>Actinomycetes</taxon>
        <taxon>Micrococcales</taxon>
        <taxon>Microbacteriaceae</taxon>
        <taxon>Agromyces</taxon>
    </lineage>
</organism>
<keyword evidence="2" id="KW-0812">Transmembrane</keyword>
<feature type="transmembrane region" description="Helical" evidence="2">
    <location>
        <begin position="150"/>
        <end position="171"/>
    </location>
</feature>
<dbReference type="AlphaFoldDB" id="A0A975FL16"/>
<dbReference type="RefSeq" id="WP_210895916.1">
    <property type="nucleotide sequence ID" value="NZ_CP071696.1"/>
</dbReference>
<gene>
    <name evidence="3" type="ORF">G127AT_08345</name>
</gene>